<evidence type="ECO:0000313" key="1">
    <source>
        <dbReference type="EMBL" id="SDP35618.1"/>
    </source>
</evidence>
<dbReference type="EMBL" id="FNJM01000004">
    <property type="protein sequence ID" value="SDP35618.1"/>
    <property type="molecule type" value="Genomic_DNA"/>
</dbReference>
<accession>A0A1H0S2Z4</accession>
<dbReference type="RefSeq" id="WP_175490825.1">
    <property type="nucleotide sequence ID" value="NZ_FNJM01000004.1"/>
</dbReference>
<dbReference type="STRING" id="94869.SAMN04488529_104118"/>
<dbReference type="Proteomes" id="UP000198597">
    <property type="component" value="Unassembled WGS sequence"/>
</dbReference>
<proteinExistence type="predicted"/>
<organism evidence="1 2">
    <name type="scientific">Clostridium gasigenes</name>
    <dbReference type="NCBI Taxonomy" id="94869"/>
    <lineage>
        <taxon>Bacteria</taxon>
        <taxon>Bacillati</taxon>
        <taxon>Bacillota</taxon>
        <taxon>Clostridia</taxon>
        <taxon>Eubacteriales</taxon>
        <taxon>Clostridiaceae</taxon>
        <taxon>Clostridium</taxon>
    </lineage>
</organism>
<evidence type="ECO:0000313" key="2">
    <source>
        <dbReference type="Proteomes" id="UP000198597"/>
    </source>
</evidence>
<name>A0A1H0S2Z4_9CLOT</name>
<dbReference type="AlphaFoldDB" id="A0A1H0S2Z4"/>
<protein>
    <submittedName>
        <fullName evidence="1">Uncharacterized protein</fullName>
    </submittedName>
</protein>
<gene>
    <name evidence="1" type="ORF">SAMN04488529_104118</name>
</gene>
<reference evidence="1 2" key="1">
    <citation type="submission" date="2016-10" db="EMBL/GenBank/DDBJ databases">
        <authorList>
            <person name="de Groot N.N."/>
        </authorList>
    </citation>
    <scope>NUCLEOTIDE SEQUENCE [LARGE SCALE GENOMIC DNA]</scope>
    <source>
        <strain evidence="1 2">DSM 12272</strain>
    </source>
</reference>
<sequence>MKKYIFTNLKNGEMSFIKAGDEEEAIEKMAFKHINMGLGGITYGMIKDHYKIEEKL</sequence>
<keyword evidence="2" id="KW-1185">Reference proteome</keyword>